<gene>
    <name evidence="2" type="ORF">SAMN05444388_10289</name>
</gene>
<dbReference type="InterPro" id="IPR039561">
    <property type="entry name" value="Peptidase_M15C"/>
</dbReference>
<dbReference type="GO" id="GO:0008233">
    <property type="term" value="F:peptidase activity"/>
    <property type="evidence" value="ECO:0007669"/>
    <property type="project" value="InterPro"/>
</dbReference>
<dbReference type="RefSeq" id="WP_073408811.1">
    <property type="nucleotide sequence ID" value="NZ_FQWH01000002.1"/>
</dbReference>
<dbReference type="EMBL" id="FQWH01000002">
    <property type="protein sequence ID" value="SHG27338.1"/>
    <property type="molecule type" value="Genomic_DNA"/>
</dbReference>
<dbReference type="Pfam" id="PF13539">
    <property type="entry name" value="Peptidase_M15_4"/>
    <property type="match status" value="1"/>
</dbReference>
<reference evidence="2 3" key="1">
    <citation type="submission" date="2016-11" db="EMBL/GenBank/DDBJ databases">
        <authorList>
            <person name="Jaros S."/>
            <person name="Januszkiewicz K."/>
            <person name="Wedrychowicz H."/>
        </authorList>
    </citation>
    <scope>NUCLEOTIDE SEQUENCE [LARGE SCALE GENOMIC DNA]</scope>
    <source>
        <strain evidence="2 3">DSM 6792</strain>
    </source>
</reference>
<dbReference type="AlphaFoldDB" id="A0A1M5IG99"/>
<name>A0A1M5IG99_FLAJO</name>
<protein>
    <submittedName>
        <fullName evidence="2">Peptidoglycan L-alanyl-D-glutamate endopeptidase CwlK</fullName>
    </submittedName>
</protein>
<feature type="domain" description="Peptidase M15C" evidence="1">
    <location>
        <begin position="66"/>
        <end position="135"/>
    </location>
</feature>
<evidence type="ECO:0000259" key="1">
    <source>
        <dbReference type="Pfam" id="PF13539"/>
    </source>
</evidence>
<evidence type="ECO:0000313" key="2">
    <source>
        <dbReference type="EMBL" id="SHG27338.1"/>
    </source>
</evidence>
<dbReference type="Gene3D" id="3.30.1380.10">
    <property type="match status" value="1"/>
</dbReference>
<organism evidence="2 3">
    <name type="scientific">Flavobacterium johnsoniae</name>
    <name type="common">Cytophaga johnsonae</name>
    <dbReference type="NCBI Taxonomy" id="986"/>
    <lineage>
        <taxon>Bacteria</taxon>
        <taxon>Pseudomonadati</taxon>
        <taxon>Bacteroidota</taxon>
        <taxon>Flavobacteriia</taxon>
        <taxon>Flavobacteriales</taxon>
        <taxon>Flavobacteriaceae</taxon>
        <taxon>Flavobacterium</taxon>
    </lineage>
</organism>
<dbReference type="CDD" id="cd14845">
    <property type="entry name" value="L-Ala-D-Glu_peptidase_like"/>
    <property type="match status" value="1"/>
</dbReference>
<dbReference type="InterPro" id="IPR009045">
    <property type="entry name" value="Zn_M74/Hedgehog-like"/>
</dbReference>
<accession>A0A1M5IG99</accession>
<dbReference type="Proteomes" id="UP000184112">
    <property type="component" value="Unassembled WGS sequence"/>
</dbReference>
<evidence type="ECO:0000313" key="3">
    <source>
        <dbReference type="Proteomes" id="UP000184112"/>
    </source>
</evidence>
<proteinExistence type="predicted"/>
<dbReference type="SUPFAM" id="SSF55166">
    <property type="entry name" value="Hedgehog/DD-peptidase"/>
    <property type="match status" value="1"/>
</dbReference>
<sequence>MDKVTKERIDQLHPKVRGEVTLIIEECDKALTGRAKVRITQGLRTFAEQDMLYAAGRTKPGNVVTNAKGGQSIHNYGFAVDICLIIDGKTASWDVKADWDGDKKADFMECVEIFKKHGWNWGGDWKTFKDLPHFDKTGYSDWKVLSKLKRDKSNYVIV</sequence>